<dbReference type="AlphaFoldDB" id="A0A841D1L7"/>
<dbReference type="PANTHER" id="PTHR47691">
    <property type="entry name" value="REGULATOR-RELATED"/>
    <property type="match status" value="1"/>
</dbReference>
<dbReference type="RefSeq" id="WP_184941471.1">
    <property type="nucleotide sequence ID" value="NZ_BAAAWZ010000004.1"/>
</dbReference>
<dbReference type="CDD" id="cd06170">
    <property type="entry name" value="LuxR_C_like"/>
    <property type="match status" value="1"/>
</dbReference>
<dbReference type="SUPFAM" id="SSF46894">
    <property type="entry name" value="C-terminal effector domain of the bipartite response regulators"/>
    <property type="match status" value="1"/>
</dbReference>
<dbReference type="Gene3D" id="3.40.50.300">
    <property type="entry name" value="P-loop containing nucleotide triphosphate hydrolases"/>
    <property type="match status" value="1"/>
</dbReference>
<dbReference type="PRINTS" id="PR00364">
    <property type="entry name" value="DISEASERSIST"/>
</dbReference>
<dbReference type="Gene3D" id="1.10.10.10">
    <property type="entry name" value="Winged helix-like DNA-binding domain superfamily/Winged helix DNA-binding domain"/>
    <property type="match status" value="1"/>
</dbReference>
<dbReference type="EMBL" id="JACHJJ010000007">
    <property type="protein sequence ID" value="MBB5963379.1"/>
    <property type="molecule type" value="Genomic_DNA"/>
</dbReference>
<dbReference type="Pfam" id="PF00196">
    <property type="entry name" value="GerE"/>
    <property type="match status" value="1"/>
</dbReference>
<dbReference type="InterPro" id="IPR016032">
    <property type="entry name" value="Sig_transdc_resp-reg_C-effctor"/>
</dbReference>
<dbReference type="SMART" id="SM00421">
    <property type="entry name" value="HTH_LUXR"/>
    <property type="match status" value="1"/>
</dbReference>
<feature type="domain" description="HTH luxR-type" evidence="1">
    <location>
        <begin position="2"/>
        <end position="67"/>
    </location>
</feature>
<dbReference type="GO" id="GO:0006355">
    <property type="term" value="P:regulation of DNA-templated transcription"/>
    <property type="evidence" value="ECO:0007669"/>
    <property type="project" value="InterPro"/>
</dbReference>
<keyword evidence="3" id="KW-1185">Reference proteome</keyword>
<reference evidence="2 3" key="1">
    <citation type="submission" date="2020-08" db="EMBL/GenBank/DDBJ databases">
        <title>Genomic Encyclopedia of Type Strains, Phase III (KMG-III): the genomes of soil and plant-associated and newly described type strains.</title>
        <authorList>
            <person name="Whitman W."/>
        </authorList>
    </citation>
    <scope>NUCLEOTIDE SEQUENCE [LARGE SCALE GENOMIC DNA]</scope>
    <source>
        <strain evidence="2 3">CECT 3303</strain>
    </source>
</reference>
<dbReference type="InterPro" id="IPR058852">
    <property type="entry name" value="HTH_77"/>
</dbReference>
<dbReference type="InterPro" id="IPR027417">
    <property type="entry name" value="P-loop_NTPase"/>
</dbReference>
<protein>
    <submittedName>
        <fullName evidence="2">Putative ATPase/DNA-binding CsgD family transcriptional regulator</fullName>
    </submittedName>
</protein>
<accession>A0A841D1L7</accession>
<keyword evidence="2" id="KW-0238">DNA-binding</keyword>
<evidence type="ECO:0000313" key="2">
    <source>
        <dbReference type="EMBL" id="MBB5963379.1"/>
    </source>
</evidence>
<dbReference type="SMART" id="SM00382">
    <property type="entry name" value="AAA"/>
    <property type="match status" value="1"/>
</dbReference>
<dbReference type="Pfam" id="PF25872">
    <property type="entry name" value="HTH_77"/>
    <property type="match status" value="1"/>
</dbReference>
<evidence type="ECO:0000313" key="3">
    <source>
        <dbReference type="Proteomes" id="UP000562352"/>
    </source>
</evidence>
<dbReference type="InterPro" id="IPR000792">
    <property type="entry name" value="Tscrpt_reg_LuxR_C"/>
</dbReference>
<dbReference type="PROSITE" id="PS50043">
    <property type="entry name" value="HTH_LUXR_2"/>
    <property type="match status" value="1"/>
</dbReference>
<gene>
    <name evidence="2" type="ORF">FHS22_002658</name>
</gene>
<dbReference type="SUPFAM" id="SSF52540">
    <property type="entry name" value="P-loop containing nucleoside triphosphate hydrolases"/>
    <property type="match status" value="1"/>
</dbReference>
<dbReference type="Proteomes" id="UP000562352">
    <property type="component" value="Unassembled WGS sequence"/>
</dbReference>
<dbReference type="PANTHER" id="PTHR47691:SF3">
    <property type="entry name" value="HTH-TYPE TRANSCRIPTIONAL REGULATOR RV0890C-RELATED"/>
    <property type="match status" value="1"/>
</dbReference>
<dbReference type="InterPro" id="IPR003593">
    <property type="entry name" value="AAA+_ATPase"/>
</dbReference>
<comment type="caution">
    <text evidence="2">The sequence shown here is derived from an EMBL/GenBank/DDBJ whole genome shotgun (WGS) entry which is preliminary data.</text>
</comment>
<dbReference type="InterPro" id="IPR036388">
    <property type="entry name" value="WH-like_DNA-bd_sf"/>
</dbReference>
<name>A0A841D1L7_PLAVE</name>
<evidence type="ECO:0000259" key="1">
    <source>
        <dbReference type="PROSITE" id="PS50043"/>
    </source>
</evidence>
<organism evidence="2 3">
    <name type="scientific">Planomonospora venezuelensis</name>
    <dbReference type="NCBI Taxonomy" id="1999"/>
    <lineage>
        <taxon>Bacteria</taxon>
        <taxon>Bacillati</taxon>
        <taxon>Actinomycetota</taxon>
        <taxon>Actinomycetes</taxon>
        <taxon>Streptosporangiales</taxon>
        <taxon>Streptosporangiaceae</taxon>
        <taxon>Planomonospora</taxon>
    </lineage>
</organism>
<sequence length="916" mass="95778">MDQTHPVEVSAREAEVLALLGLRLSNAQIGGRLHVSVRTVEGHVSSLLRKYGVADRRALAELAATAGGGTPPPVGQVTGLPRTRTSFVGRAGEQKTVLAVLGETRLVTLLGPGGVGKTRLAAVAAETAAPSFPFGVVFVDLIPVRGEAVTQAVAAALGVTERAQQPLAEAVVERLGRGRSLLVLDNCEHLIDAVAELAERVLSDCPETTILATSRERLGLPGERTVPVAPLPLDSDAERLFRERALAADPGFTAEPAAVADLCARLDGLPLAIELAAARCASLGAAGLLTGLGDYVRLLAGGRGPAVRHRSLGAVIGWSHDLLAEEERVLFRRLAVLAGAFGLEAVAAVAADGDRAVAADLLGRLVDKSLVARGRAGGWRLLETVRAFAAGCLDDSGERQEIRRRHLEWAVDAASVLEARLGGDGGRDGWRDDFDAVAGDLRAALAAAPPGPDPAVHRLARTMGGLAFARRFLAEAFDHYRQAAERAPGPGEAARDLYSAAGCACFVHGAGQRVFDLLLASAERARAAGDGDAEAIALASAVVMVAGSPAGFAAEVPHERLRSLFEQAVAAGDPREPRVAAHLALADAWIADPRLFEVDIVRAETAVAAARATGDPVLVLAALDGVGAWALAPGRRRKGSEFTSERLSLLAGMSRDDPRAAPEIFDTYRMAAAAALATGDLRTAVSVSRWAWDDDLIGASHIGAVRLVTSLALTGDFDEVLRLAPPLWDGWKRAGSPVAGILAPPLAAVALVHGLRGDERGCRMWRARAGAVMGGVVRDHATFTTFVDVRLAVHTRRFDDAAALMEVAFTENQTWSPPYACAAAAELAVVAGFPDAERHLAAVIPAAEENDWAAACLARARGRLHGDAAALEESVDGWERIGARFERACTLALLPGREAEGRAELAALGIPPGTRP</sequence>
<proteinExistence type="predicted"/>
<dbReference type="GO" id="GO:0003677">
    <property type="term" value="F:DNA binding"/>
    <property type="evidence" value="ECO:0007669"/>
    <property type="project" value="UniProtKB-KW"/>
</dbReference>